<name>E3CNT9_STRVE</name>
<evidence type="ECO:0000256" key="2">
    <source>
        <dbReference type="ARBA" id="ARBA00022679"/>
    </source>
</evidence>
<dbReference type="GO" id="GO:0046527">
    <property type="term" value="F:glucosyltransferase activity"/>
    <property type="evidence" value="ECO:0007669"/>
    <property type="project" value="InterPro"/>
</dbReference>
<feature type="domain" description="Glycoside hydrolase family 70 catalytic" evidence="3">
    <location>
        <begin position="1"/>
        <end position="113"/>
    </location>
</feature>
<dbReference type="InterPro" id="IPR003318">
    <property type="entry name" value="Glyco_hydro70cat"/>
</dbReference>
<reference evidence="4 5" key="1">
    <citation type="submission" date="2010-10" db="EMBL/GenBank/DDBJ databases">
        <authorList>
            <person name="Durkin A.S."/>
            <person name="Madupu R."/>
            <person name="Torralba M."/>
            <person name="Gillis M."/>
            <person name="Methe B."/>
            <person name="Sutton G."/>
            <person name="Nelson K.E."/>
        </authorList>
    </citation>
    <scope>NUCLEOTIDE SEQUENCE [LARGE SCALE GENOMIC DNA]</scope>
    <source>
        <strain evidence="4 5">F0396</strain>
    </source>
</reference>
<dbReference type="Gene3D" id="3.20.20.80">
    <property type="entry name" value="Glycosidases"/>
    <property type="match status" value="1"/>
</dbReference>
<organism evidence="4 5">
    <name type="scientific">Streptococcus vestibularis F0396</name>
    <dbReference type="NCBI Taxonomy" id="904306"/>
    <lineage>
        <taxon>Bacteria</taxon>
        <taxon>Bacillati</taxon>
        <taxon>Bacillota</taxon>
        <taxon>Bacilli</taxon>
        <taxon>Lactobacillales</taxon>
        <taxon>Streptococcaceae</taxon>
        <taxon>Streptococcus</taxon>
    </lineage>
</organism>
<comment type="caution">
    <text evidence="4">The sequence shown here is derived from an EMBL/GenBank/DDBJ whole genome shotgun (WGS) entry which is preliminary data.</text>
</comment>
<dbReference type="GO" id="GO:0009250">
    <property type="term" value="P:glucan biosynthetic process"/>
    <property type="evidence" value="ECO:0007669"/>
    <property type="project" value="InterPro"/>
</dbReference>
<proteinExistence type="predicted"/>
<dbReference type="Pfam" id="PF02324">
    <property type="entry name" value="Glyco_hydro_70"/>
    <property type="match status" value="1"/>
</dbReference>
<keyword evidence="1" id="KW-0328">Glycosyltransferase</keyword>
<dbReference type="EMBL" id="AEKO01000005">
    <property type="protein sequence ID" value="EFQ59771.1"/>
    <property type="molecule type" value="Genomic_DNA"/>
</dbReference>
<accession>E3CNT9</accession>
<protein>
    <recommendedName>
        <fullName evidence="3">Glycoside hydrolase family 70 catalytic domain-containing protein</fullName>
    </recommendedName>
</protein>
<keyword evidence="2" id="KW-0808">Transferase</keyword>
<evidence type="ECO:0000256" key="1">
    <source>
        <dbReference type="ARBA" id="ARBA00022676"/>
    </source>
</evidence>
<sequence length="119" mass="13570">MYTLPGKEVVTATRTDMHGKVLDDTSLVNKLYVTKTRSSGDDFQAQYGGAFLDKLQKLYPEIFKEVMEDSGKTIDPSVKIKQRKAKYFNGTTIQKRGFDYVLSDGKLYFNVNNKVPPYQ</sequence>
<evidence type="ECO:0000259" key="3">
    <source>
        <dbReference type="Pfam" id="PF02324"/>
    </source>
</evidence>
<gene>
    <name evidence="4" type="ORF">HMPREF9192_1552</name>
</gene>
<dbReference type="AlphaFoldDB" id="E3CNT9"/>
<dbReference type="Proteomes" id="UP000004896">
    <property type="component" value="Unassembled WGS sequence"/>
</dbReference>
<evidence type="ECO:0000313" key="5">
    <source>
        <dbReference type="Proteomes" id="UP000004896"/>
    </source>
</evidence>
<dbReference type="eggNOG" id="COG0366">
    <property type="taxonomic scope" value="Bacteria"/>
</dbReference>
<evidence type="ECO:0000313" key="4">
    <source>
        <dbReference type="EMBL" id="EFQ59771.1"/>
    </source>
</evidence>